<evidence type="ECO:0000313" key="4">
    <source>
        <dbReference type="Proteomes" id="UP001552299"/>
    </source>
</evidence>
<feature type="transmembrane region" description="Helical" evidence="1">
    <location>
        <begin position="183"/>
        <end position="210"/>
    </location>
</feature>
<comment type="caution">
    <text evidence="3">The sequence shown here is derived from an EMBL/GenBank/DDBJ whole genome shotgun (WGS) entry which is preliminary data.</text>
</comment>
<feature type="chain" id="PRO_5044749075" evidence="2">
    <location>
        <begin position="18"/>
        <end position="279"/>
    </location>
</feature>
<sequence length="279" mass="31026">MVLVLFLCVLAFRFLSSDPSIPCLVAFGCPAGWLFLCRWLGFCVDCWGLSFGSLVSPFSCCSVTCILLISVDFWAGWAAVPKACELLLLRLGFLPLSSLRKRPPHMQELVFSNSLPTSIWYQSLDPANDHGFVYNTKGQVDILQSPFFDFSPDVDHSVEEYVDRIIFQLAATSMCNFLPFNGALLGIHFEVFMATFAEWSLVLFLCVLAFRFLSSDPSVPCLVAFGCPAGWLFLCRWLGFRVDCWGLSFGSLVSPFSCCSVTCILLISVDFWAGWAAVP</sequence>
<keyword evidence="1" id="KW-1133">Transmembrane helix</keyword>
<proteinExistence type="predicted"/>
<feature type="transmembrane region" description="Helical" evidence="1">
    <location>
        <begin position="252"/>
        <end position="278"/>
    </location>
</feature>
<dbReference type="Proteomes" id="UP001552299">
    <property type="component" value="Unassembled WGS sequence"/>
</dbReference>
<organism evidence="3 4">
    <name type="scientific">Dendrobium thyrsiflorum</name>
    <name type="common">Pinecone-like raceme dendrobium</name>
    <name type="synonym">Orchid</name>
    <dbReference type="NCBI Taxonomy" id="117978"/>
    <lineage>
        <taxon>Eukaryota</taxon>
        <taxon>Viridiplantae</taxon>
        <taxon>Streptophyta</taxon>
        <taxon>Embryophyta</taxon>
        <taxon>Tracheophyta</taxon>
        <taxon>Spermatophyta</taxon>
        <taxon>Magnoliopsida</taxon>
        <taxon>Liliopsida</taxon>
        <taxon>Asparagales</taxon>
        <taxon>Orchidaceae</taxon>
        <taxon>Epidendroideae</taxon>
        <taxon>Malaxideae</taxon>
        <taxon>Dendrobiinae</taxon>
        <taxon>Dendrobium</taxon>
    </lineage>
</organism>
<keyword evidence="2" id="KW-0732">Signal</keyword>
<keyword evidence="1" id="KW-0472">Membrane</keyword>
<protein>
    <submittedName>
        <fullName evidence="3">Uncharacterized protein</fullName>
    </submittedName>
</protein>
<keyword evidence="4" id="KW-1185">Reference proteome</keyword>
<keyword evidence="1" id="KW-0812">Transmembrane</keyword>
<evidence type="ECO:0000256" key="1">
    <source>
        <dbReference type="SAM" id="Phobius"/>
    </source>
</evidence>
<accession>A0ABD0V6Y2</accession>
<dbReference type="EMBL" id="JANQDX010000008">
    <property type="protein sequence ID" value="KAL0920476.1"/>
    <property type="molecule type" value="Genomic_DNA"/>
</dbReference>
<dbReference type="AlphaFoldDB" id="A0ABD0V6Y2"/>
<gene>
    <name evidence="3" type="ORF">M5K25_009615</name>
</gene>
<feature type="signal peptide" evidence="2">
    <location>
        <begin position="1"/>
        <end position="17"/>
    </location>
</feature>
<reference evidence="3 4" key="1">
    <citation type="journal article" date="2024" name="Plant Biotechnol. J.">
        <title>Dendrobium thyrsiflorum genome and its molecular insights into genes involved in important horticultural traits.</title>
        <authorList>
            <person name="Chen B."/>
            <person name="Wang J.Y."/>
            <person name="Zheng P.J."/>
            <person name="Li K.L."/>
            <person name="Liang Y.M."/>
            <person name="Chen X.F."/>
            <person name="Zhang C."/>
            <person name="Zhao X."/>
            <person name="He X."/>
            <person name="Zhang G.Q."/>
            <person name="Liu Z.J."/>
            <person name="Xu Q."/>
        </authorList>
    </citation>
    <scope>NUCLEOTIDE SEQUENCE [LARGE SCALE GENOMIC DNA]</scope>
    <source>
        <strain evidence="3">GZMU011</strain>
    </source>
</reference>
<feature type="transmembrane region" description="Helical" evidence="1">
    <location>
        <begin position="222"/>
        <end position="240"/>
    </location>
</feature>
<name>A0ABD0V6Y2_DENTH</name>
<evidence type="ECO:0000313" key="3">
    <source>
        <dbReference type="EMBL" id="KAL0920476.1"/>
    </source>
</evidence>
<evidence type="ECO:0000256" key="2">
    <source>
        <dbReference type="SAM" id="SignalP"/>
    </source>
</evidence>